<dbReference type="InterPro" id="IPR003593">
    <property type="entry name" value="AAA+_ATPase"/>
</dbReference>
<evidence type="ECO:0000256" key="1">
    <source>
        <dbReference type="ARBA" id="ARBA00005417"/>
    </source>
</evidence>
<proteinExistence type="inferred from homology"/>
<keyword evidence="3" id="KW-0547">Nucleotide-binding</keyword>
<dbReference type="GO" id="GO:0005524">
    <property type="term" value="F:ATP binding"/>
    <property type="evidence" value="ECO:0007669"/>
    <property type="project" value="UniProtKB-KW"/>
</dbReference>
<protein>
    <submittedName>
        <fullName evidence="7">ABC transporter ATP-binding protein</fullName>
    </submittedName>
</protein>
<dbReference type="PROSITE" id="PS00211">
    <property type="entry name" value="ABC_TRANSPORTER_1"/>
    <property type="match status" value="1"/>
</dbReference>
<keyword evidence="5" id="KW-0029">Amino-acid transport</keyword>
<keyword evidence="4 7" id="KW-0067">ATP-binding</keyword>
<dbReference type="InterPro" id="IPR052156">
    <property type="entry name" value="BCAA_Transport_ATP-bd_LivF"/>
</dbReference>
<dbReference type="SUPFAM" id="SSF52540">
    <property type="entry name" value="P-loop containing nucleoside triphosphate hydrolases"/>
    <property type="match status" value="1"/>
</dbReference>
<evidence type="ECO:0000313" key="7">
    <source>
        <dbReference type="EMBL" id="HEN27599.1"/>
    </source>
</evidence>
<keyword evidence="2" id="KW-0813">Transport</keyword>
<dbReference type="GO" id="GO:0015807">
    <property type="term" value="P:L-amino acid transport"/>
    <property type="evidence" value="ECO:0007669"/>
    <property type="project" value="TreeGrafter"/>
</dbReference>
<accession>A0A7C2PK13</accession>
<evidence type="ECO:0000256" key="3">
    <source>
        <dbReference type="ARBA" id="ARBA00022741"/>
    </source>
</evidence>
<sequence>MGNPLLELKEIDVYYGDAQVLQGVSLEVHEGEIVSLLGANGAGKTTLLKAISGLIRPRRGEIRFQNLRIDGLKPEAIVSLGIVHVPEGRRIFANLSVEENLKLGAYLHRSRKEVKDSLERVYQLFPILRERKRQKAGSLSGGEQQMLAIGRALMYQPKLMMLDEPSLGLSPIFVKTIFQLVKELNDKGITILLVEQNVHQALKISKIINVLKNGKIIYSGFGSEILKDGSILKAYLGAMS</sequence>
<dbReference type="GO" id="GO:0016887">
    <property type="term" value="F:ATP hydrolysis activity"/>
    <property type="evidence" value="ECO:0007669"/>
    <property type="project" value="InterPro"/>
</dbReference>
<dbReference type="InterPro" id="IPR027417">
    <property type="entry name" value="P-loop_NTPase"/>
</dbReference>
<name>A0A7C2PK13_UNCW3</name>
<feature type="domain" description="ABC transporter" evidence="6">
    <location>
        <begin position="6"/>
        <end position="238"/>
    </location>
</feature>
<dbReference type="AlphaFoldDB" id="A0A7C2PK13"/>
<dbReference type="Pfam" id="PF00005">
    <property type="entry name" value="ABC_tran"/>
    <property type="match status" value="1"/>
</dbReference>
<dbReference type="SMART" id="SM00382">
    <property type="entry name" value="AAA"/>
    <property type="match status" value="1"/>
</dbReference>
<dbReference type="InterPro" id="IPR003439">
    <property type="entry name" value="ABC_transporter-like_ATP-bd"/>
</dbReference>
<dbReference type="EMBL" id="DSOL01000080">
    <property type="protein sequence ID" value="HEN27599.1"/>
    <property type="molecule type" value="Genomic_DNA"/>
</dbReference>
<dbReference type="PROSITE" id="PS50893">
    <property type="entry name" value="ABC_TRANSPORTER_2"/>
    <property type="match status" value="1"/>
</dbReference>
<dbReference type="PIRSF" id="PIRSF039137">
    <property type="entry name" value="ABC_branched_ATPase"/>
    <property type="match status" value="1"/>
</dbReference>
<dbReference type="CDD" id="cd03224">
    <property type="entry name" value="ABC_TM1139_LivF_branched"/>
    <property type="match status" value="1"/>
</dbReference>
<evidence type="ECO:0000256" key="5">
    <source>
        <dbReference type="ARBA" id="ARBA00022970"/>
    </source>
</evidence>
<dbReference type="InterPro" id="IPR017871">
    <property type="entry name" value="ABC_transporter-like_CS"/>
</dbReference>
<gene>
    <name evidence="7" type="ORF">ENQ77_02845</name>
</gene>
<dbReference type="Gene3D" id="3.40.50.300">
    <property type="entry name" value="P-loop containing nucleotide triphosphate hydrolases"/>
    <property type="match status" value="1"/>
</dbReference>
<comment type="similarity">
    <text evidence="1">Belongs to the ABC transporter superfamily.</text>
</comment>
<dbReference type="PANTHER" id="PTHR43820:SF4">
    <property type="entry name" value="HIGH-AFFINITY BRANCHED-CHAIN AMINO ACID TRANSPORT ATP-BINDING PROTEIN LIVF"/>
    <property type="match status" value="1"/>
</dbReference>
<evidence type="ECO:0000259" key="6">
    <source>
        <dbReference type="PROSITE" id="PS50893"/>
    </source>
</evidence>
<dbReference type="PANTHER" id="PTHR43820">
    <property type="entry name" value="HIGH-AFFINITY BRANCHED-CHAIN AMINO ACID TRANSPORT ATP-BINDING PROTEIN LIVF"/>
    <property type="match status" value="1"/>
</dbReference>
<dbReference type="GO" id="GO:0015658">
    <property type="term" value="F:branched-chain amino acid transmembrane transporter activity"/>
    <property type="evidence" value="ECO:0007669"/>
    <property type="project" value="InterPro"/>
</dbReference>
<evidence type="ECO:0000256" key="4">
    <source>
        <dbReference type="ARBA" id="ARBA00022840"/>
    </source>
</evidence>
<comment type="caution">
    <text evidence="7">The sequence shown here is derived from an EMBL/GenBank/DDBJ whole genome shotgun (WGS) entry which is preliminary data.</text>
</comment>
<organism evidence="7">
    <name type="scientific">candidate division WOR-3 bacterium</name>
    <dbReference type="NCBI Taxonomy" id="2052148"/>
    <lineage>
        <taxon>Bacteria</taxon>
        <taxon>Bacteria division WOR-3</taxon>
    </lineage>
</organism>
<dbReference type="InterPro" id="IPR030660">
    <property type="entry name" value="ABC_branched_ATPase_LivF/BraG"/>
</dbReference>
<reference evidence="7" key="1">
    <citation type="journal article" date="2020" name="mSystems">
        <title>Genome- and Community-Level Interaction Insights into Carbon Utilization and Element Cycling Functions of Hydrothermarchaeota in Hydrothermal Sediment.</title>
        <authorList>
            <person name="Zhou Z."/>
            <person name="Liu Y."/>
            <person name="Xu W."/>
            <person name="Pan J."/>
            <person name="Luo Z.H."/>
            <person name="Li M."/>
        </authorList>
    </citation>
    <scope>NUCLEOTIDE SEQUENCE [LARGE SCALE GENOMIC DNA]</scope>
    <source>
        <strain evidence="7">SpSt-34</strain>
    </source>
</reference>
<evidence type="ECO:0000256" key="2">
    <source>
        <dbReference type="ARBA" id="ARBA00022448"/>
    </source>
</evidence>